<evidence type="ECO:0000256" key="2">
    <source>
        <dbReference type="SAM" id="MobiDB-lite"/>
    </source>
</evidence>
<feature type="region of interest" description="Disordered" evidence="2">
    <location>
        <begin position="451"/>
        <end position="513"/>
    </location>
</feature>
<protein>
    <recommendedName>
        <fullName evidence="7">Retrovirus-related Pol polyprotein from transposon TNT 1-94</fullName>
    </recommendedName>
</protein>
<keyword evidence="1" id="KW-0863">Zinc-finger</keyword>
<dbReference type="Pfam" id="PF13976">
    <property type="entry name" value="gag_pre-integrs"/>
    <property type="match status" value="1"/>
</dbReference>
<dbReference type="InterPro" id="IPR012337">
    <property type="entry name" value="RNaseH-like_sf"/>
</dbReference>
<reference evidence="5" key="1">
    <citation type="submission" date="2023-03" db="EMBL/GenBank/DDBJ databases">
        <title>Chromosome-scale reference genome and RAD-based genetic map of yellow starthistle (Centaurea solstitialis) reveal putative structural variation and QTLs associated with invader traits.</title>
        <authorList>
            <person name="Reatini B."/>
            <person name="Cang F.A."/>
            <person name="Jiang Q."/>
            <person name="Mckibben M.T.W."/>
            <person name="Barker M.S."/>
            <person name="Rieseberg L.H."/>
            <person name="Dlugosch K.M."/>
        </authorList>
    </citation>
    <scope>NUCLEOTIDE SEQUENCE</scope>
    <source>
        <strain evidence="5">CAN-66</strain>
        <tissue evidence="5">Leaf</tissue>
    </source>
</reference>
<dbReference type="InterPro" id="IPR025724">
    <property type="entry name" value="GAG-pre-integrase_dom"/>
</dbReference>
<dbReference type="PROSITE" id="PS50158">
    <property type="entry name" value="ZF_CCHC"/>
    <property type="match status" value="1"/>
</dbReference>
<dbReference type="Pfam" id="PF25597">
    <property type="entry name" value="SH3_retrovirus"/>
    <property type="match status" value="1"/>
</dbReference>
<proteinExistence type="predicted"/>
<feature type="region of interest" description="Disordered" evidence="2">
    <location>
        <begin position="928"/>
        <end position="981"/>
    </location>
</feature>
<feature type="compositionally biased region" description="Polar residues" evidence="2">
    <location>
        <begin position="503"/>
        <end position="512"/>
    </location>
</feature>
<dbReference type="Pfam" id="PF00665">
    <property type="entry name" value="rve"/>
    <property type="match status" value="1"/>
</dbReference>
<feature type="domain" description="Integrase catalytic" evidence="4">
    <location>
        <begin position="705"/>
        <end position="871"/>
    </location>
</feature>
<evidence type="ECO:0008006" key="7">
    <source>
        <dbReference type="Google" id="ProtNLM"/>
    </source>
</evidence>
<feature type="compositionally biased region" description="Polar residues" evidence="2">
    <location>
        <begin position="963"/>
        <end position="979"/>
    </location>
</feature>
<dbReference type="InterPro" id="IPR001584">
    <property type="entry name" value="Integrase_cat-core"/>
</dbReference>
<keyword evidence="1" id="KW-0862">Zinc</keyword>
<feature type="domain" description="CCHC-type" evidence="3">
    <location>
        <begin position="252"/>
        <end position="266"/>
    </location>
</feature>
<dbReference type="InterPro" id="IPR039537">
    <property type="entry name" value="Retrotran_Ty1/copia-like"/>
</dbReference>
<dbReference type="Pfam" id="PF00098">
    <property type="entry name" value="zf-CCHC"/>
    <property type="match status" value="1"/>
</dbReference>
<dbReference type="AlphaFoldDB" id="A0AA38WAP1"/>
<dbReference type="Proteomes" id="UP001172457">
    <property type="component" value="Chromosome 6"/>
</dbReference>
<comment type="caution">
    <text evidence="5">The sequence shown here is derived from an EMBL/GenBank/DDBJ whole genome shotgun (WGS) entry which is preliminary data.</text>
</comment>
<dbReference type="SUPFAM" id="SSF57756">
    <property type="entry name" value="Retrovirus zinc finger-like domains"/>
    <property type="match status" value="1"/>
</dbReference>
<name>A0AA38WAP1_9ASTR</name>
<evidence type="ECO:0000259" key="3">
    <source>
        <dbReference type="PROSITE" id="PS50158"/>
    </source>
</evidence>
<evidence type="ECO:0000313" key="5">
    <source>
        <dbReference type="EMBL" id="KAJ9545060.1"/>
    </source>
</evidence>
<organism evidence="5 6">
    <name type="scientific">Centaurea solstitialis</name>
    <name type="common">yellow star-thistle</name>
    <dbReference type="NCBI Taxonomy" id="347529"/>
    <lineage>
        <taxon>Eukaryota</taxon>
        <taxon>Viridiplantae</taxon>
        <taxon>Streptophyta</taxon>
        <taxon>Embryophyta</taxon>
        <taxon>Tracheophyta</taxon>
        <taxon>Spermatophyta</taxon>
        <taxon>Magnoliopsida</taxon>
        <taxon>eudicotyledons</taxon>
        <taxon>Gunneridae</taxon>
        <taxon>Pentapetalae</taxon>
        <taxon>asterids</taxon>
        <taxon>campanulids</taxon>
        <taxon>Asterales</taxon>
        <taxon>Asteraceae</taxon>
        <taxon>Carduoideae</taxon>
        <taxon>Cardueae</taxon>
        <taxon>Centaureinae</taxon>
        <taxon>Centaurea</taxon>
    </lineage>
</organism>
<sequence length="1103" mass="123739">MAIPPKDAYFESGSLAKPPRFNADNFSLWKSRMELFLSGSDPQIPYFIEHGPYVPTSIIPAVAATTTSPAVPERTFIKQVSNWTDEDKRLVNVDNKARSLIAMSLPDEVITKFMEALPEYWENYTMCLKMSKDIKTITLSELYGMMLNHEQTKSLKTNLIRDTKDVKSTSLALVFDTAQPSQTPVSTVTITEIEDSDSEPVFDNETELNESLALLSKHFKKFGRKGNFRKSKPLSIAKKPETPSGDKATSTCFKCQSKGHFATECRYKKNQFAETSTPASKDGKYQKLKAKNRVCSHAQLEDIPKEEVPATPSSTSALPLAQVSTHSLSDTMTAMDALTIDLYNALNVKSTAEKVNFDLRTELKECHEKLKELAKGSRPSLKEKKLSTKLNSEKVTVKSWADASEKVDEIISSQQNPKNRICLGFVKGKQHDIAKPDKSKLKFGMFVSSDPDSQSSSFISKDEASTSVQPPKNSKGKNLPNHPPKPKKPDHKTPKVLGGGLSRSGTKKSVQSPVPRIKIDLKTKPQEKTSIPPQIRDIGILGPGPAHLKFKTPKDMTDDVASSSTATVVYEAAESLVTYIPDVSSFADPDGPNFISQGLFLKKSCKVKNRHKKIILKGQRSRDVYIINMDTSTENVCFMSRASSDINWLWHKRLSHLNFKTINQLSNNKLVECFPENSFAKESLCAACEKGKQTRATFKSKQVSTINSPLHLLHMDLFGPVNIQSMGGKRYTLVIVDENSRYTWVFFLRARSDTSQEIIAFILWMEKFNQITVRSIRSDHGTEFKKSVLDQFLISKGISQNFSSVRTPQQNGVAERRNHTLIEAARSMLIEVHLSIRFWAEAVNTACYTQNRSLIVKRFMKTAYELFRGKKPNIEYFHIFGCNCYIKNNRDALGKFDAKADDGFLVGYSTISKAYRVFNKRWQTKEETIHVPENEAPEANIPAVGTSSSIPDGFDDVPKIPQGTPTTSQEDTPSTSSPSEVAPLLANLPQLDVILEESSSTVDAEPLQVVPQPPALRWTRDHPIDQVIGDPSTSVKIRYQASNHCLYVCFLSENEPSKIEEALPDPFWVSAMQEELAEFERNLVWTLVHRPSRKTIIDLKWIF</sequence>
<evidence type="ECO:0000259" key="4">
    <source>
        <dbReference type="PROSITE" id="PS50994"/>
    </source>
</evidence>
<dbReference type="InterPro" id="IPR036875">
    <property type="entry name" value="Znf_CCHC_sf"/>
</dbReference>
<dbReference type="PROSITE" id="PS50994">
    <property type="entry name" value="INTEGRASE"/>
    <property type="match status" value="1"/>
</dbReference>
<keyword evidence="1" id="KW-0479">Metal-binding</keyword>
<dbReference type="GO" id="GO:0003676">
    <property type="term" value="F:nucleic acid binding"/>
    <property type="evidence" value="ECO:0007669"/>
    <property type="project" value="InterPro"/>
</dbReference>
<dbReference type="GO" id="GO:0008270">
    <property type="term" value="F:zinc ion binding"/>
    <property type="evidence" value="ECO:0007669"/>
    <property type="project" value="UniProtKB-KW"/>
</dbReference>
<dbReference type="PANTHER" id="PTHR42648">
    <property type="entry name" value="TRANSPOSASE, PUTATIVE-RELATED"/>
    <property type="match status" value="1"/>
</dbReference>
<evidence type="ECO:0000313" key="6">
    <source>
        <dbReference type="Proteomes" id="UP001172457"/>
    </source>
</evidence>
<dbReference type="InterPro" id="IPR057670">
    <property type="entry name" value="SH3_retrovirus"/>
</dbReference>
<dbReference type="Gene3D" id="3.30.420.10">
    <property type="entry name" value="Ribonuclease H-like superfamily/Ribonuclease H"/>
    <property type="match status" value="1"/>
</dbReference>
<evidence type="ECO:0000256" key="1">
    <source>
        <dbReference type="PROSITE-ProRule" id="PRU00047"/>
    </source>
</evidence>
<dbReference type="GO" id="GO:0015074">
    <property type="term" value="P:DNA integration"/>
    <property type="evidence" value="ECO:0007669"/>
    <property type="project" value="InterPro"/>
</dbReference>
<dbReference type="SMART" id="SM00343">
    <property type="entry name" value="ZnF_C2HC"/>
    <property type="match status" value="1"/>
</dbReference>
<dbReference type="InterPro" id="IPR036397">
    <property type="entry name" value="RNaseH_sf"/>
</dbReference>
<keyword evidence="6" id="KW-1185">Reference proteome</keyword>
<accession>A0AA38WAP1</accession>
<dbReference type="InterPro" id="IPR001878">
    <property type="entry name" value="Znf_CCHC"/>
</dbReference>
<gene>
    <name evidence="5" type="ORF">OSB04_024767</name>
</gene>
<dbReference type="PANTHER" id="PTHR42648:SF32">
    <property type="entry name" value="RIBONUCLEASE H-LIKE DOMAIN, GAG-PRE-INTEGRASE DOMAIN PROTEIN-RELATED"/>
    <property type="match status" value="1"/>
</dbReference>
<dbReference type="SUPFAM" id="SSF53098">
    <property type="entry name" value="Ribonuclease H-like"/>
    <property type="match status" value="1"/>
</dbReference>
<dbReference type="EMBL" id="JARYMX010000006">
    <property type="protein sequence ID" value="KAJ9545060.1"/>
    <property type="molecule type" value="Genomic_DNA"/>
</dbReference>